<dbReference type="PANTHER" id="PTHR21340">
    <property type="entry name" value="DIADENOSINE 5,5-P1,P4-TETRAPHOSPHATE PYROPHOSPHOHYDROLASE MUTT"/>
    <property type="match status" value="1"/>
</dbReference>
<evidence type="ECO:0000313" key="3">
    <source>
        <dbReference type="EMBL" id="XCP93151.1"/>
    </source>
</evidence>
<dbReference type="EMBL" id="CP159992">
    <property type="protein sequence ID" value="XCP93151.1"/>
    <property type="molecule type" value="Genomic_DNA"/>
</dbReference>
<dbReference type="InterPro" id="IPR051325">
    <property type="entry name" value="Nudix_hydrolase_domain"/>
</dbReference>
<organism evidence="3">
    <name type="scientific">Paenibacillus sp. AN1007</name>
    <dbReference type="NCBI Taxonomy" id="3151385"/>
    <lineage>
        <taxon>Bacteria</taxon>
        <taxon>Bacillati</taxon>
        <taxon>Bacillota</taxon>
        <taxon>Bacilli</taxon>
        <taxon>Bacillales</taxon>
        <taxon>Paenibacillaceae</taxon>
        <taxon>Paenibacillus</taxon>
    </lineage>
</organism>
<proteinExistence type="predicted"/>
<dbReference type="AlphaFoldDB" id="A0AAU8N885"/>
<dbReference type="Pfam" id="PF00293">
    <property type="entry name" value="NUDIX"/>
    <property type="match status" value="1"/>
</dbReference>
<evidence type="ECO:0000256" key="1">
    <source>
        <dbReference type="ARBA" id="ARBA00022801"/>
    </source>
</evidence>
<dbReference type="SUPFAM" id="SSF55811">
    <property type="entry name" value="Nudix"/>
    <property type="match status" value="1"/>
</dbReference>
<evidence type="ECO:0000259" key="2">
    <source>
        <dbReference type="PROSITE" id="PS51462"/>
    </source>
</evidence>
<dbReference type="PANTHER" id="PTHR21340:SF0">
    <property type="entry name" value="BIS(5'-NUCLEOSYL)-TETRAPHOSPHATASE [ASYMMETRICAL]"/>
    <property type="match status" value="1"/>
</dbReference>
<dbReference type="InterPro" id="IPR015797">
    <property type="entry name" value="NUDIX_hydrolase-like_dom_sf"/>
</dbReference>
<feature type="domain" description="Nudix hydrolase" evidence="2">
    <location>
        <begin position="13"/>
        <end position="146"/>
    </location>
</feature>
<sequence length="164" mass="19128">MEHTEQAKPAVPIRCEGVAVVLLKKCQDDYLVLMMKRAGRVLRDEWCYIGGGIEQGEKAWEAALREIHEETGMTDVHLYVSNQFEQFYSPIGDYIYMAPVFVGYVPEDQTVRLNHEHREYQWMTFDDAKHNAALPGIDDILDFVEKHFAKKTPSKWLRIPREIK</sequence>
<keyword evidence="1" id="KW-0378">Hydrolase</keyword>
<dbReference type="PROSITE" id="PS51462">
    <property type="entry name" value="NUDIX"/>
    <property type="match status" value="1"/>
</dbReference>
<dbReference type="GO" id="GO:0006754">
    <property type="term" value="P:ATP biosynthetic process"/>
    <property type="evidence" value="ECO:0007669"/>
    <property type="project" value="TreeGrafter"/>
</dbReference>
<dbReference type="CDD" id="cd04664">
    <property type="entry name" value="NUDIX_DHNTPase_like"/>
    <property type="match status" value="1"/>
</dbReference>
<dbReference type="GO" id="GO:0006167">
    <property type="term" value="P:AMP biosynthetic process"/>
    <property type="evidence" value="ECO:0007669"/>
    <property type="project" value="TreeGrafter"/>
</dbReference>
<gene>
    <name evidence="3" type="ORF">ABXS70_18150</name>
</gene>
<dbReference type="InterPro" id="IPR000086">
    <property type="entry name" value="NUDIX_hydrolase_dom"/>
</dbReference>
<dbReference type="RefSeq" id="WP_366289689.1">
    <property type="nucleotide sequence ID" value="NZ_CP159992.1"/>
</dbReference>
<dbReference type="GO" id="GO:0004081">
    <property type="term" value="F:bis(5'-nucleosyl)-tetraphosphatase (asymmetrical) activity"/>
    <property type="evidence" value="ECO:0007669"/>
    <property type="project" value="TreeGrafter"/>
</dbReference>
<name>A0AAU8N885_9BACL</name>
<dbReference type="PROSITE" id="PS00893">
    <property type="entry name" value="NUDIX_BOX"/>
    <property type="match status" value="1"/>
</dbReference>
<accession>A0AAU8N885</accession>
<protein>
    <submittedName>
        <fullName evidence="3">NUDIX domain-containing protein</fullName>
    </submittedName>
</protein>
<dbReference type="InterPro" id="IPR020084">
    <property type="entry name" value="NUDIX_hydrolase_CS"/>
</dbReference>
<dbReference type="Gene3D" id="3.90.79.10">
    <property type="entry name" value="Nucleoside Triphosphate Pyrophosphohydrolase"/>
    <property type="match status" value="1"/>
</dbReference>
<reference evidence="3" key="1">
    <citation type="submission" date="2024-05" db="EMBL/GenBank/DDBJ databases">
        <title>Draft genome assemblies of 36 bacteria isolated from hibernating arctic ground squirrels.</title>
        <authorList>
            <person name="McKee H."/>
            <person name="Mullen L."/>
            <person name="Drown D.M."/>
            <person name="Duddleston K.N."/>
        </authorList>
    </citation>
    <scope>NUCLEOTIDE SEQUENCE</scope>
    <source>
        <strain evidence="3">AN1007</strain>
    </source>
</reference>